<organism evidence="2 3">
    <name type="scientific">Aliiruegeria lutimaris</name>
    <dbReference type="NCBI Taxonomy" id="571298"/>
    <lineage>
        <taxon>Bacteria</taxon>
        <taxon>Pseudomonadati</taxon>
        <taxon>Pseudomonadota</taxon>
        <taxon>Alphaproteobacteria</taxon>
        <taxon>Rhodobacterales</taxon>
        <taxon>Roseobacteraceae</taxon>
        <taxon>Aliiruegeria</taxon>
    </lineage>
</organism>
<evidence type="ECO:0000313" key="3">
    <source>
        <dbReference type="Proteomes" id="UP000199382"/>
    </source>
</evidence>
<feature type="compositionally biased region" description="Basic and acidic residues" evidence="1">
    <location>
        <begin position="142"/>
        <end position="152"/>
    </location>
</feature>
<dbReference type="EMBL" id="FNEK01000062">
    <property type="protein sequence ID" value="SDK98503.1"/>
    <property type="molecule type" value="Genomic_DNA"/>
</dbReference>
<reference evidence="2 3" key="1">
    <citation type="submission" date="2016-10" db="EMBL/GenBank/DDBJ databases">
        <authorList>
            <person name="de Groot N.N."/>
        </authorList>
    </citation>
    <scope>NUCLEOTIDE SEQUENCE [LARGE SCALE GENOMIC DNA]</scope>
    <source>
        <strain evidence="2 3">DSM 25294</strain>
    </source>
</reference>
<gene>
    <name evidence="2" type="ORF">SAMN04488026_106234</name>
</gene>
<sequence length="188" mass="20900">MRLKQATKGGPAMCVYPRQTICPPRSNDPFETGTVIFQPDFRFRTSGRYDHTWSFEAGADRVFGQRGSEKRPKVTRRTFLQGLVAVPVVATTIGFPVPENNEGPLRYPGGQLRPPRLNGDPPSNPALRYLWRKYGGKPPGWPHDKYRRDEKNQSAYPVDIAPSKGSCRSDQDAAECPGASHKSTAAVE</sequence>
<feature type="region of interest" description="Disordered" evidence="1">
    <location>
        <begin position="137"/>
        <end position="188"/>
    </location>
</feature>
<name>A0A1G9GE23_9RHOB</name>
<proteinExistence type="predicted"/>
<keyword evidence="3" id="KW-1185">Reference proteome</keyword>
<evidence type="ECO:0000313" key="2">
    <source>
        <dbReference type="EMBL" id="SDK98503.1"/>
    </source>
</evidence>
<dbReference type="Proteomes" id="UP000199382">
    <property type="component" value="Unassembled WGS sequence"/>
</dbReference>
<protein>
    <submittedName>
        <fullName evidence="2">Uncharacterized protein</fullName>
    </submittedName>
</protein>
<evidence type="ECO:0000256" key="1">
    <source>
        <dbReference type="SAM" id="MobiDB-lite"/>
    </source>
</evidence>
<dbReference type="AlphaFoldDB" id="A0A1G9GE23"/>
<accession>A0A1G9GE23</accession>